<evidence type="ECO:0000313" key="3">
    <source>
        <dbReference type="Proteomes" id="UP000038040"/>
    </source>
</evidence>
<proteinExistence type="predicted"/>
<dbReference type="GO" id="GO:0045296">
    <property type="term" value="F:cadherin binding"/>
    <property type="evidence" value="ECO:0007669"/>
    <property type="project" value="InterPro"/>
</dbReference>
<dbReference type="InterPro" id="IPR016024">
    <property type="entry name" value="ARM-type_fold"/>
</dbReference>
<reference evidence="2 4" key="2">
    <citation type="submission" date="2018-11" db="EMBL/GenBank/DDBJ databases">
        <authorList>
            <consortium name="Pathogen Informatics"/>
        </authorList>
    </citation>
    <scope>NUCLEOTIDE SEQUENCE [LARGE SCALE GENOMIC DNA]</scope>
</reference>
<protein>
    <submittedName>
        <fullName evidence="5">PUM-HD domain-containing protein</fullName>
    </submittedName>
</protein>
<dbReference type="PANTHER" id="PTHR45976">
    <property type="entry name" value="ARMADILLO SEGMENT POLARITY PROTEIN"/>
    <property type="match status" value="1"/>
</dbReference>
<dbReference type="Gene3D" id="1.25.10.10">
    <property type="entry name" value="Leucine-rich Repeat Variant"/>
    <property type="match status" value="1"/>
</dbReference>
<sequence length="768" mass="87884">MYMGVNIPQHLQQQQQQQQQQQITSVYDQQIPSVSSYSSSSYPPLNHLQYPANPSLHPQSKMHYPPSSSSTSVQGPVANSNMVAQTQPQIAPSQSESYNFNGERMVDGRKMVNTQTWMNEHRFYNVPQQQPSTSSLVSRMTHLSGTTDDMSMLSVNTQISDIQQLADLRKTFHSSAPSSSSSCAENVDPNRTEYTHFVNGYLDKINANLSSADKKMQYEIMRIIFMMTIQNDFERADIQKLETMMSSLMQRWLRQNDIEQDIIDTILRIMSNLSAYGKSKQIMAKWMANYCDEVLETFVRWMDPSQKYCKYALNTVHSLLEMVDKSKCGKAVRENIITRVVAVMKEMEIHGDRYFIKTSKSKQYVYDLVRRVYNGNDIMRKCFESKDGLKILLELLKSEMNELVVYRIVRALYALICSQDRFYGMRFVAFGGIQALFLQTISRLLANPYCSERVALDSLLCLRAISDLNDVRMVDNRETILLILRAMESHRINPLILMVAVDFLGNVSASTLENVNINKDIIVQCNAIDGLVRLLLRFHERRQEVSIKNLFASIIWALHIFTTGCSTPELTNCARKQLVKSKDTPWILLFELANSVDLTIRLYTLNLFLRIVEADQLNHPPILFNINVNNNSLIDVLFEIITTTVNTLEMSTKPNQKKDIVQRAYALLGALANCNLNFATSIRYACGAYQIWELLNSQDGDVVRSTIDFMMFVIKDETVREHLSKDFNLVEAIRNLSTQMNDNSVGAQFLLYHLTAESEPMASFTPIL</sequence>
<dbReference type="OrthoDB" id="5787572at2759"/>
<gene>
    <name evidence="2" type="ORF">DME_LOCUS3503</name>
</gene>
<organism evidence="3 5">
    <name type="scientific">Dracunculus medinensis</name>
    <name type="common">Guinea worm</name>
    <dbReference type="NCBI Taxonomy" id="318479"/>
    <lineage>
        <taxon>Eukaryota</taxon>
        <taxon>Metazoa</taxon>
        <taxon>Ecdysozoa</taxon>
        <taxon>Nematoda</taxon>
        <taxon>Chromadorea</taxon>
        <taxon>Rhabditida</taxon>
        <taxon>Spirurina</taxon>
        <taxon>Dracunculoidea</taxon>
        <taxon>Dracunculidae</taxon>
        <taxon>Dracunculus</taxon>
    </lineage>
</organism>
<accession>A0A158Q6F4</accession>
<reference evidence="5" key="1">
    <citation type="submission" date="2016-04" db="UniProtKB">
        <authorList>
            <consortium name="WormBaseParasite"/>
        </authorList>
    </citation>
    <scope>IDENTIFICATION</scope>
</reference>
<name>A0A158Q6F4_DRAME</name>
<dbReference type="SUPFAM" id="SSF48371">
    <property type="entry name" value="ARM repeat"/>
    <property type="match status" value="2"/>
</dbReference>
<dbReference type="Proteomes" id="UP000274756">
    <property type="component" value="Unassembled WGS sequence"/>
</dbReference>
<dbReference type="InterPro" id="IPR013284">
    <property type="entry name" value="Beta-catenin"/>
</dbReference>
<feature type="compositionally biased region" description="Low complexity" evidence="1">
    <location>
        <begin position="34"/>
        <end position="44"/>
    </location>
</feature>
<dbReference type="STRING" id="318479.A0A158Q6F4"/>
<keyword evidence="4" id="KW-1185">Reference proteome</keyword>
<dbReference type="GO" id="GO:0007155">
    <property type="term" value="P:cell adhesion"/>
    <property type="evidence" value="ECO:0007669"/>
    <property type="project" value="InterPro"/>
</dbReference>
<feature type="compositionally biased region" description="Polar residues" evidence="1">
    <location>
        <begin position="66"/>
        <end position="76"/>
    </location>
</feature>
<evidence type="ECO:0000313" key="2">
    <source>
        <dbReference type="EMBL" id="VDN53530.1"/>
    </source>
</evidence>
<evidence type="ECO:0000313" key="5">
    <source>
        <dbReference type="WBParaSite" id="DME_0000995201-mRNA-1"/>
    </source>
</evidence>
<feature type="region of interest" description="Disordered" evidence="1">
    <location>
        <begin position="34"/>
        <end position="76"/>
    </location>
</feature>
<dbReference type="AlphaFoldDB" id="A0A158Q6F4"/>
<dbReference type="EMBL" id="UYYG01000141">
    <property type="protein sequence ID" value="VDN53530.1"/>
    <property type="molecule type" value="Genomic_DNA"/>
</dbReference>
<evidence type="ECO:0000256" key="1">
    <source>
        <dbReference type="SAM" id="MobiDB-lite"/>
    </source>
</evidence>
<dbReference type="InterPro" id="IPR011989">
    <property type="entry name" value="ARM-like"/>
</dbReference>
<dbReference type="WBParaSite" id="DME_0000995201-mRNA-1">
    <property type="protein sequence ID" value="DME_0000995201-mRNA-1"/>
    <property type="gene ID" value="DME_0000995201"/>
</dbReference>
<evidence type="ECO:0000313" key="4">
    <source>
        <dbReference type="Proteomes" id="UP000274756"/>
    </source>
</evidence>
<dbReference type="Proteomes" id="UP000038040">
    <property type="component" value="Unplaced"/>
</dbReference>